<keyword evidence="1" id="KW-0472">Membrane</keyword>
<keyword evidence="3" id="KW-1185">Reference proteome</keyword>
<accession>A0A0C3QIH8</accession>
<feature type="transmembrane region" description="Helical" evidence="1">
    <location>
        <begin position="67"/>
        <end position="88"/>
    </location>
</feature>
<feature type="transmembrane region" description="Helical" evidence="1">
    <location>
        <begin position="100"/>
        <end position="121"/>
    </location>
</feature>
<dbReference type="EMBL" id="KN823021">
    <property type="protein sequence ID" value="KIO26666.1"/>
    <property type="molecule type" value="Genomic_DNA"/>
</dbReference>
<proteinExistence type="predicted"/>
<feature type="transmembrane region" description="Helical" evidence="1">
    <location>
        <begin position="133"/>
        <end position="163"/>
    </location>
</feature>
<dbReference type="OrthoDB" id="3251157at2759"/>
<reference evidence="2 3" key="1">
    <citation type="submission" date="2014-04" db="EMBL/GenBank/DDBJ databases">
        <authorList>
            <consortium name="DOE Joint Genome Institute"/>
            <person name="Kuo A."/>
            <person name="Girlanda M."/>
            <person name="Perotto S."/>
            <person name="Kohler A."/>
            <person name="Nagy L.G."/>
            <person name="Floudas D."/>
            <person name="Copeland A."/>
            <person name="Barry K.W."/>
            <person name="Cichocki N."/>
            <person name="Veneault-Fourrey C."/>
            <person name="LaButti K."/>
            <person name="Lindquist E.A."/>
            <person name="Lipzen A."/>
            <person name="Lundell T."/>
            <person name="Morin E."/>
            <person name="Murat C."/>
            <person name="Sun H."/>
            <person name="Tunlid A."/>
            <person name="Henrissat B."/>
            <person name="Grigoriev I.V."/>
            <person name="Hibbett D.S."/>
            <person name="Martin F."/>
            <person name="Nordberg H.P."/>
            <person name="Cantor M.N."/>
            <person name="Hua S.X."/>
        </authorList>
    </citation>
    <scope>NUCLEOTIDE SEQUENCE [LARGE SCALE GENOMIC DNA]</scope>
    <source>
        <strain evidence="2 3">MUT 4182</strain>
    </source>
</reference>
<keyword evidence="1" id="KW-1133">Transmembrane helix</keyword>
<dbReference type="Proteomes" id="UP000054248">
    <property type="component" value="Unassembled WGS sequence"/>
</dbReference>
<gene>
    <name evidence="2" type="ORF">M407DRAFT_243653</name>
</gene>
<organism evidence="2 3">
    <name type="scientific">Tulasnella calospora MUT 4182</name>
    <dbReference type="NCBI Taxonomy" id="1051891"/>
    <lineage>
        <taxon>Eukaryota</taxon>
        <taxon>Fungi</taxon>
        <taxon>Dikarya</taxon>
        <taxon>Basidiomycota</taxon>
        <taxon>Agaricomycotina</taxon>
        <taxon>Agaricomycetes</taxon>
        <taxon>Cantharellales</taxon>
        <taxon>Tulasnellaceae</taxon>
        <taxon>Tulasnella</taxon>
    </lineage>
</organism>
<evidence type="ECO:0000313" key="3">
    <source>
        <dbReference type="Proteomes" id="UP000054248"/>
    </source>
</evidence>
<evidence type="ECO:0000313" key="2">
    <source>
        <dbReference type="EMBL" id="KIO26666.1"/>
    </source>
</evidence>
<sequence>MDVQAIPEGVQTSRGGGLRERVWRALHKFGFIVGLLTLGYQEKGIMKQRYLPGKEWLRLKRTLELKIQNIVVVSGLVLTANVNVLATIPGSKMTYTSMQASFCGSLISVIFGLLCLWTLSMPDRLQLVVKRDILFQILFSVPCVFGGAAALAFFVTVGSWAVLDQQKGDGIMILVILLSAACLGNAGVCFILGSYDWNGLA</sequence>
<name>A0A0C3QIH8_9AGAM</name>
<feature type="transmembrane region" description="Helical" evidence="1">
    <location>
        <begin position="170"/>
        <end position="195"/>
    </location>
</feature>
<dbReference type="HOGENOM" id="CLU_1361313_0_0_1"/>
<reference evidence="3" key="2">
    <citation type="submission" date="2015-01" db="EMBL/GenBank/DDBJ databases">
        <title>Evolutionary Origins and Diversification of the Mycorrhizal Mutualists.</title>
        <authorList>
            <consortium name="DOE Joint Genome Institute"/>
            <consortium name="Mycorrhizal Genomics Consortium"/>
            <person name="Kohler A."/>
            <person name="Kuo A."/>
            <person name="Nagy L.G."/>
            <person name="Floudas D."/>
            <person name="Copeland A."/>
            <person name="Barry K.W."/>
            <person name="Cichocki N."/>
            <person name="Veneault-Fourrey C."/>
            <person name="LaButti K."/>
            <person name="Lindquist E.A."/>
            <person name="Lipzen A."/>
            <person name="Lundell T."/>
            <person name="Morin E."/>
            <person name="Murat C."/>
            <person name="Riley R."/>
            <person name="Ohm R."/>
            <person name="Sun H."/>
            <person name="Tunlid A."/>
            <person name="Henrissat B."/>
            <person name="Grigoriev I.V."/>
            <person name="Hibbett D.S."/>
            <person name="Martin F."/>
        </authorList>
    </citation>
    <scope>NUCLEOTIDE SEQUENCE [LARGE SCALE GENOMIC DNA]</scope>
    <source>
        <strain evidence="3">MUT 4182</strain>
    </source>
</reference>
<dbReference type="AlphaFoldDB" id="A0A0C3QIH8"/>
<evidence type="ECO:0000256" key="1">
    <source>
        <dbReference type="SAM" id="Phobius"/>
    </source>
</evidence>
<protein>
    <submittedName>
        <fullName evidence="2">Uncharacterized protein</fullName>
    </submittedName>
</protein>
<keyword evidence="1" id="KW-0812">Transmembrane</keyword>